<dbReference type="SFLD" id="SFLDG01129">
    <property type="entry name" value="C1.5:_HAD__Beta-PGM__Phosphata"/>
    <property type="match status" value="1"/>
</dbReference>
<dbReference type="NCBIfam" id="TIGR01549">
    <property type="entry name" value="HAD-SF-IA-v1"/>
    <property type="match status" value="1"/>
</dbReference>
<name>A0A0X8GYX8_9FIRM</name>
<dbReference type="STRING" id="1514105.AOC36_02960"/>
<dbReference type="PANTHER" id="PTHR43434:SF26">
    <property type="entry name" value="PYROPHOSPHATASE PPAX"/>
    <property type="match status" value="1"/>
</dbReference>
<dbReference type="InterPro" id="IPR023214">
    <property type="entry name" value="HAD_sf"/>
</dbReference>
<organism evidence="1 2">
    <name type="scientific">Erysipelothrix larvae</name>
    <dbReference type="NCBI Taxonomy" id="1514105"/>
    <lineage>
        <taxon>Bacteria</taxon>
        <taxon>Bacillati</taxon>
        <taxon>Bacillota</taxon>
        <taxon>Erysipelotrichia</taxon>
        <taxon>Erysipelotrichales</taxon>
        <taxon>Erysipelotrichaceae</taxon>
        <taxon>Erysipelothrix</taxon>
    </lineage>
</organism>
<reference evidence="1 2" key="1">
    <citation type="submission" date="2015-10" db="EMBL/GenBank/DDBJ databases">
        <title>Erysipelothrix larvae sp. LV19 isolated from the larval gut of the rhinoceros beetle, Trypoxylus dichotomus.</title>
        <authorList>
            <person name="Lim S."/>
            <person name="Kim B.-C."/>
        </authorList>
    </citation>
    <scope>NUCLEOTIDE SEQUENCE [LARGE SCALE GENOMIC DNA]</scope>
    <source>
        <strain evidence="1 2">LV19</strain>
    </source>
</reference>
<dbReference type="InterPro" id="IPR036412">
    <property type="entry name" value="HAD-like_sf"/>
</dbReference>
<dbReference type="GO" id="GO:0006281">
    <property type="term" value="P:DNA repair"/>
    <property type="evidence" value="ECO:0007669"/>
    <property type="project" value="TreeGrafter"/>
</dbReference>
<dbReference type="EMBL" id="CP013213">
    <property type="protein sequence ID" value="AMC92977.1"/>
    <property type="molecule type" value="Genomic_DNA"/>
</dbReference>
<evidence type="ECO:0000313" key="2">
    <source>
        <dbReference type="Proteomes" id="UP000063781"/>
    </source>
</evidence>
<dbReference type="OrthoDB" id="9807630at2"/>
<dbReference type="KEGG" id="erl:AOC36_02960"/>
<dbReference type="SUPFAM" id="SSF56784">
    <property type="entry name" value="HAD-like"/>
    <property type="match status" value="1"/>
</dbReference>
<dbReference type="Gene3D" id="3.40.50.1000">
    <property type="entry name" value="HAD superfamily/HAD-like"/>
    <property type="match status" value="1"/>
</dbReference>
<dbReference type="InterPro" id="IPR050155">
    <property type="entry name" value="HAD-like_hydrolase_sf"/>
</dbReference>
<dbReference type="GO" id="GO:0005829">
    <property type="term" value="C:cytosol"/>
    <property type="evidence" value="ECO:0007669"/>
    <property type="project" value="TreeGrafter"/>
</dbReference>
<protein>
    <submittedName>
        <fullName evidence="1">Hydrolase</fullName>
    </submittedName>
</protein>
<dbReference type="GO" id="GO:0008967">
    <property type="term" value="F:phosphoglycolate phosphatase activity"/>
    <property type="evidence" value="ECO:0007669"/>
    <property type="project" value="TreeGrafter"/>
</dbReference>
<dbReference type="InterPro" id="IPR041492">
    <property type="entry name" value="HAD_2"/>
</dbReference>
<proteinExistence type="predicted"/>
<dbReference type="Pfam" id="PF13419">
    <property type="entry name" value="HAD_2"/>
    <property type="match status" value="1"/>
</dbReference>
<dbReference type="SFLD" id="SFLDS00003">
    <property type="entry name" value="Haloacid_Dehalogenase"/>
    <property type="match status" value="1"/>
</dbReference>
<dbReference type="Proteomes" id="UP000063781">
    <property type="component" value="Chromosome"/>
</dbReference>
<keyword evidence="1" id="KW-0378">Hydrolase</keyword>
<sequence>MTQHKRKQYKTMIYDIDGTLINTLDMNMRPLQKIIEEETGEAWPYEKVLQFASLPGMKVMEIFDFKHKDTVYQRWVEAVNAYEGGATVYDGIRDVLDAYQNKGVIQAVVSSKTKAQYDIDVVQKGLGHYFETAVLAEDTDQHKPHPQPILECLKRLGISHKDALYIGDTLSDYQAAQAAHVDFGYAVWGSVSSVGIDNPTYVFHSVDELTPD</sequence>
<dbReference type="InterPro" id="IPR023198">
    <property type="entry name" value="PGP-like_dom2"/>
</dbReference>
<dbReference type="PANTHER" id="PTHR43434">
    <property type="entry name" value="PHOSPHOGLYCOLATE PHOSPHATASE"/>
    <property type="match status" value="1"/>
</dbReference>
<gene>
    <name evidence="1" type="ORF">AOC36_02960</name>
</gene>
<dbReference type="AlphaFoldDB" id="A0A0X8GYX8"/>
<evidence type="ECO:0000313" key="1">
    <source>
        <dbReference type="EMBL" id="AMC92977.1"/>
    </source>
</evidence>
<dbReference type="Gene3D" id="1.10.150.240">
    <property type="entry name" value="Putative phosphatase, domain 2"/>
    <property type="match status" value="1"/>
</dbReference>
<dbReference type="InterPro" id="IPR006439">
    <property type="entry name" value="HAD-SF_hydro_IA"/>
</dbReference>
<keyword evidence="2" id="KW-1185">Reference proteome</keyword>
<dbReference type="RefSeq" id="WP_067631293.1">
    <property type="nucleotide sequence ID" value="NZ_CP013213.1"/>
</dbReference>
<accession>A0A0X8GYX8</accession>